<dbReference type="RefSeq" id="WP_027851775.1">
    <property type="nucleotide sequence ID" value="NZ_BSOR01000070.1"/>
</dbReference>
<evidence type="ECO:0000256" key="3">
    <source>
        <dbReference type="ARBA" id="ARBA00023125"/>
    </source>
</evidence>
<reference evidence="7" key="1">
    <citation type="journal article" date="2019" name="Int. J. Syst. Evol. Microbiol.">
        <title>The Global Catalogue of Microorganisms (GCM) 10K type strain sequencing project: providing services to taxonomists for standard genome sequencing and annotation.</title>
        <authorList>
            <consortium name="The Broad Institute Genomics Platform"/>
            <consortium name="The Broad Institute Genome Sequencing Center for Infectious Disease"/>
            <person name="Wu L."/>
            <person name="Ma J."/>
        </authorList>
    </citation>
    <scope>NUCLEOTIDE SEQUENCE [LARGE SCALE GENOMIC DNA]</scope>
    <source>
        <strain evidence="7">NBRC 100033</strain>
    </source>
</reference>
<sequence length="1038" mass="118078">MAKPPLLYGAKRRASIRQGKDKKAADEVRQKMKEWMPRHMPALLNLPVVVENYEQQLKAFTSYIQTEFQDIRRLRLCYQYITSTIAEGNKTDAWNLRIPGNLIKVRRSKTSRTASFFRTGAEVGRLYRAWRDDIKVKATPPTDKSERLADVLISAIIHSGLANPNAVACLANTLLAETQPFNKIQDFLWIDLAWSSDTDPINYKLVEDETTIKKTIFRFYPNNFTLGLINSFYGCKSNDTLLNEYDVKNSWGLIRKRLSIASPNTKLLKLSQFCVGAQSVTEMLDNVEIPQVLLECAAGRQNTSSLPPDHHINWIHKRPIQNLTRPIEFLGITPWDKLVPGDVVSGKVKLLHGADALSAQIRSALQIEGNGIKRSSSEAIEELKLLLIEERTTNEVIFISWLIKSLSGNKISTALRYFVEVKDLWFYFMGDQDLSTLDESDFESIYELMLSLKENPNAKEYLRGRLSDLHASASFEYGLPNLREFFLGSGPVRNQLQIKAGYIPELAYQAILNNIKNINDLDPHTVEGLRVLVVLAYRTGLRRGELLKLRLSDVEQSINPWLFVVNNRYGNNKTDSALRKIPLNPLLLDEELTDFKNYIGRRRAANQNQPNTLLFSLPHSPTIPHKGHPISELVKRTLVSQAYLDLTFHHLRHSALTNLMLVMDGNNELIEVLTAYSIEQATEIREKLLSTNPESKRDAYWVIAGIAGHLTPETTFTNYIHITDIIISKRLAAYNPALTLTESRYISGLSSRYLNQHIATRAVANSEVNDGSFYLNELSSPIKQRLTPKTQTIAEPNSPIINQPHEAPLQRRAANVADCYAALKAIENGESVVMASITYAIDEERINQWIENAKSLQQYKTIHGNARLFSKDRVMTNIGEPLLPVRPNDRSILAEIDKTINNIREAFKGNKDGVIWVINYWLNNTMTSKSGIRFTDHTELERFIKILEEAIPLRRWHLNLSVPNKTKESELNKWKECKLGTIVETGLETGKSIHAYLHLKHKDEASILAKRKTKMSHYSSSLMRYVFHMLAIMIGINS</sequence>
<dbReference type="PANTHER" id="PTHR30349:SF41">
    <property type="entry name" value="INTEGRASE_RECOMBINASE PROTEIN MJ0367-RELATED"/>
    <property type="match status" value="1"/>
</dbReference>
<comment type="caution">
    <text evidence="6">The sequence shown here is derived from an EMBL/GenBank/DDBJ whole genome shotgun (WGS) entry which is preliminary data.</text>
</comment>
<evidence type="ECO:0000256" key="1">
    <source>
        <dbReference type="ARBA" id="ARBA00008857"/>
    </source>
</evidence>
<keyword evidence="3" id="KW-0238">DNA-binding</keyword>
<gene>
    <name evidence="6" type="ORF">GCM10007878_24960</name>
</gene>
<keyword evidence="7" id="KW-1185">Reference proteome</keyword>
<protein>
    <recommendedName>
        <fullName evidence="5">Tyr recombinase domain-containing protein</fullName>
    </recommendedName>
</protein>
<comment type="similarity">
    <text evidence="1">Belongs to the 'phage' integrase family.</text>
</comment>
<keyword evidence="2" id="KW-0229">DNA integration</keyword>
<dbReference type="PANTHER" id="PTHR30349">
    <property type="entry name" value="PHAGE INTEGRASE-RELATED"/>
    <property type="match status" value="1"/>
</dbReference>
<dbReference type="Gene3D" id="1.10.443.10">
    <property type="entry name" value="Intergrase catalytic core"/>
    <property type="match status" value="1"/>
</dbReference>
<evidence type="ECO:0000313" key="6">
    <source>
        <dbReference type="EMBL" id="GLR65057.1"/>
    </source>
</evidence>
<accession>A0ABQ6A074</accession>
<dbReference type="InterPro" id="IPR002104">
    <property type="entry name" value="Integrase_catalytic"/>
</dbReference>
<dbReference type="CDD" id="cd00397">
    <property type="entry name" value="DNA_BRE_C"/>
    <property type="match status" value="1"/>
</dbReference>
<dbReference type="InterPro" id="IPR050090">
    <property type="entry name" value="Tyrosine_recombinase_XerCD"/>
</dbReference>
<feature type="domain" description="Tyr recombinase" evidence="5">
    <location>
        <begin position="498"/>
        <end position="701"/>
    </location>
</feature>
<evidence type="ECO:0000256" key="2">
    <source>
        <dbReference type="ARBA" id="ARBA00022908"/>
    </source>
</evidence>
<evidence type="ECO:0000313" key="7">
    <source>
        <dbReference type="Proteomes" id="UP001156682"/>
    </source>
</evidence>
<evidence type="ECO:0000259" key="5">
    <source>
        <dbReference type="PROSITE" id="PS51898"/>
    </source>
</evidence>
<dbReference type="EMBL" id="BSOR01000070">
    <property type="protein sequence ID" value="GLR65057.1"/>
    <property type="molecule type" value="Genomic_DNA"/>
</dbReference>
<dbReference type="InterPro" id="IPR013762">
    <property type="entry name" value="Integrase-like_cat_sf"/>
</dbReference>
<keyword evidence="4" id="KW-0233">DNA recombination</keyword>
<dbReference type="PROSITE" id="PS51898">
    <property type="entry name" value="TYR_RECOMBINASE"/>
    <property type="match status" value="1"/>
</dbReference>
<evidence type="ECO:0000256" key="4">
    <source>
        <dbReference type="ARBA" id="ARBA00023172"/>
    </source>
</evidence>
<dbReference type="InterPro" id="IPR011010">
    <property type="entry name" value="DNA_brk_join_enz"/>
</dbReference>
<dbReference type="Pfam" id="PF00589">
    <property type="entry name" value="Phage_integrase"/>
    <property type="match status" value="1"/>
</dbReference>
<dbReference type="Proteomes" id="UP001156682">
    <property type="component" value="Unassembled WGS sequence"/>
</dbReference>
<proteinExistence type="inferred from homology"/>
<dbReference type="SUPFAM" id="SSF56349">
    <property type="entry name" value="DNA breaking-rejoining enzymes"/>
    <property type="match status" value="1"/>
</dbReference>
<name>A0ABQ6A074_9GAMM</name>
<organism evidence="6 7">
    <name type="scientific">Marinospirillum insulare</name>
    <dbReference type="NCBI Taxonomy" id="217169"/>
    <lineage>
        <taxon>Bacteria</taxon>
        <taxon>Pseudomonadati</taxon>
        <taxon>Pseudomonadota</taxon>
        <taxon>Gammaproteobacteria</taxon>
        <taxon>Oceanospirillales</taxon>
        <taxon>Oceanospirillaceae</taxon>
        <taxon>Marinospirillum</taxon>
    </lineage>
</organism>